<feature type="transmembrane region" description="Helical" evidence="1">
    <location>
        <begin position="46"/>
        <end position="64"/>
    </location>
</feature>
<dbReference type="Proteomes" id="UP000501600">
    <property type="component" value="Chromosome"/>
</dbReference>
<accession>A0A6H2DNJ3</accession>
<feature type="transmembrane region" description="Helical" evidence="1">
    <location>
        <begin position="98"/>
        <end position="119"/>
    </location>
</feature>
<name>A0A6H2DNJ3_9SPHN</name>
<dbReference type="Pfam" id="PF14248">
    <property type="entry name" value="DUF4345"/>
    <property type="match status" value="1"/>
</dbReference>
<keyword evidence="1" id="KW-1133">Transmembrane helix</keyword>
<organism evidence="2 3">
    <name type="scientific">Parasphingorhabdus halotolerans</name>
    <dbReference type="NCBI Taxonomy" id="2725558"/>
    <lineage>
        <taxon>Bacteria</taxon>
        <taxon>Pseudomonadati</taxon>
        <taxon>Pseudomonadota</taxon>
        <taxon>Alphaproteobacteria</taxon>
        <taxon>Sphingomonadales</taxon>
        <taxon>Sphingomonadaceae</taxon>
        <taxon>Parasphingorhabdus</taxon>
    </lineage>
</organism>
<dbReference type="InterPro" id="IPR025597">
    <property type="entry name" value="DUF4345"/>
</dbReference>
<keyword evidence="1" id="KW-0812">Transmembrane</keyword>
<feature type="transmembrane region" description="Helical" evidence="1">
    <location>
        <begin position="71"/>
        <end position="92"/>
    </location>
</feature>
<reference evidence="2 3" key="1">
    <citation type="submission" date="2020-04" db="EMBL/GenBank/DDBJ databases">
        <title>Genome sequence for Sphingorhabdus sp. strain M1.</title>
        <authorList>
            <person name="Park S.-J."/>
        </authorList>
    </citation>
    <scope>NUCLEOTIDE SEQUENCE [LARGE SCALE GENOMIC DNA]</scope>
    <source>
        <strain evidence="2 3">JK6</strain>
    </source>
</reference>
<dbReference type="EMBL" id="CP051217">
    <property type="protein sequence ID" value="QJB69924.1"/>
    <property type="molecule type" value="Genomic_DNA"/>
</dbReference>
<protein>
    <submittedName>
        <fullName evidence="2">DUF4345 domain-containing protein</fullName>
    </submittedName>
</protein>
<keyword evidence="3" id="KW-1185">Reference proteome</keyword>
<gene>
    <name evidence="2" type="ORF">HF685_12035</name>
</gene>
<feature type="transmembrane region" description="Helical" evidence="1">
    <location>
        <begin position="7"/>
        <end position="26"/>
    </location>
</feature>
<dbReference type="AlphaFoldDB" id="A0A6H2DNJ3"/>
<dbReference type="RefSeq" id="WP_168820192.1">
    <property type="nucleotide sequence ID" value="NZ_CP051217.1"/>
</dbReference>
<evidence type="ECO:0000313" key="2">
    <source>
        <dbReference type="EMBL" id="QJB69924.1"/>
    </source>
</evidence>
<evidence type="ECO:0000313" key="3">
    <source>
        <dbReference type="Proteomes" id="UP000501600"/>
    </source>
</evidence>
<evidence type="ECO:0000256" key="1">
    <source>
        <dbReference type="SAM" id="Phobius"/>
    </source>
</evidence>
<proteinExistence type="predicted"/>
<sequence>MRTALIYFSRLFGFVCVIVALSHIVLGPDVIPGGVPVNATMDSEDRFYASLFLGFGLAIIWCSFDLENRSGVYLALMAVFFFGGIARIISVVQVGWPFPLFIFLGALELIIPPICWYWLRSLRQQTPD</sequence>
<keyword evidence="1" id="KW-0472">Membrane</keyword>
<dbReference type="KEGG" id="phao:HF685_12035"/>